<protein>
    <recommendedName>
        <fullName evidence="3">ADP-ribosylation/crystallin J1</fullName>
    </recommendedName>
</protein>
<name>A0A1Z4M0G3_9CYAN</name>
<proteinExistence type="predicted"/>
<dbReference type="EMBL" id="AP018227">
    <property type="protein sequence ID" value="BAY86946.1"/>
    <property type="molecule type" value="Genomic_DNA"/>
</dbReference>
<dbReference type="InterPro" id="IPR005502">
    <property type="entry name" value="Ribosyl_crysJ1"/>
</dbReference>
<dbReference type="SUPFAM" id="SSF101478">
    <property type="entry name" value="ADP-ribosylglycohydrolase"/>
    <property type="match status" value="1"/>
</dbReference>
<dbReference type="InterPro" id="IPR036705">
    <property type="entry name" value="Ribosyl_crysJ1_sf"/>
</dbReference>
<dbReference type="Pfam" id="PF03747">
    <property type="entry name" value="ADP_ribosyl_GH"/>
    <property type="match status" value="1"/>
</dbReference>
<dbReference type="OrthoDB" id="574287at2"/>
<evidence type="ECO:0008006" key="3">
    <source>
        <dbReference type="Google" id="ProtNLM"/>
    </source>
</evidence>
<gene>
    <name evidence="1" type="ORF">NIES267_64570</name>
</gene>
<sequence length="302" mass="33614">MRYSLTSRIQGTLIGALLGQSLATTKEEPLYCKAAVQGIYSLLQSQGGFNLEEYHKQFQQQDWDSDIADDLMLLNSILATLPVALFFHENHLKLRENLLLIIKDLNHPLIRDGVLSVCYLIAQSLNEKINPNTLVSEITYFIGETKTGIPEKLQKVNNLIVENAGYFELQNCLDKENSISNIIAVAFYCFVSTKEDFRLTCLRAIKNQRNSRVCGAIAGAISGAYNSMAGIPTTWHLGLDEAELAQWGLTSFSQVVKLADALVAVWSGAYHVLPQQVEVQEVKPDLLSPLEAIAAPYIIRLR</sequence>
<keyword evidence="2" id="KW-1185">Reference proteome</keyword>
<evidence type="ECO:0000313" key="1">
    <source>
        <dbReference type="EMBL" id="BAY86946.1"/>
    </source>
</evidence>
<accession>A0A1Z4M0G3</accession>
<dbReference type="Gene3D" id="1.10.4080.10">
    <property type="entry name" value="ADP-ribosylation/Crystallin J1"/>
    <property type="match status" value="1"/>
</dbReference>
<reference evidence="1 2" key="1">
    <citation type="submission" date="2017-06" db="EMBL/GenBank/DDBJ databases">
        <title>Genome sequencing of cyanobaciteial culture collection at National Institute for Environmental Studies (NIES).</title>
        <authorList>
            <person name="Hirose Y."/>
            <person name="Shimura Y."/>
            <person name="Fujisawa T."/>
            <person name="Nakamura Y."/>
            <person name="Kawachi M."/>
        </authorList>
    </citation>
    <scope>NUCLEOTIDE SEQUENCE [LARGE SCALE GENOMIC DNA]</scope>
    <source>
        <strain evidence="1 2">NIES-267</strain>
    </source>
</reference>
<dbReference type="AlphaFoldDB" id="A0A1Z4M0G3"/>
<evidence type="ECO:0000313" key="2">
    <source>
        <dbReference type="Proteomes" id="UP000218418"/>
    </source>
</evidence>
<dbReference type="Proteomes" id="UP000218418">
    <property type="component" value="Chromosome"/>
</dbReference>
<organism evidence="1 2">
    <name type="scientific">Calothrix parasitica NIES-267</name>
    <dbReference type="NCBI Taxonomy" id="1973488"/>
    <lineage>
        <taxon>Bacteria</taxon>
        <taxon>Bacillati</taxon>
        <taxon>Cyanobacteriota</taxon>
        <taxon>Cyanophyceae</taxon>
        <taxon>Nostocales</taxon>
        <taxon>Calotrichaceae</taxon>
        <taxon>Calothrix</taxon>
    </lineage>
</organism>